<dbReference type="Proteomes" id="UP001163046">
    <property type="component" value="Unassembled WGS sequence"/>
</dbReference>
<evidence type="ECO:0000256" key="1">
    <source>
        <dbReference type="SAM" id="MobiDB-lite"/>
    </source>
</evidence>
<evidence type="ECO:0000313" key="2">
    <source>
        <dbReference type="EMBL" id="KAJ7391821.1"/>
    </source>
</evidence>
<sequence>MTRRSKKRFVDEEENGGARHGKNEFAKPLRKWKKWSSNNWRDSGVLPSGKIRVKIVTSKDALEKMDGKNDMKLLSEQEETQFRDMILGLLGGSPDAGKRAKAPTRFGGQLQPCLE</sequence>
<keyword evidence="3" id="KW-1185">Reference proteome</keyword>
<accession>A0A9X0A1M5</accession>
<dbReference type="AlphaFoldDB" id="A0A9X0A1M5"/>
<dbReference type="EMBL" id="MU825404">
    <property type="protein sequence ID" value="KAJ7391821.1"/>
    <property type="molecule type" value="Genomic_DNA"/>
</dbReference>
<evidence type="ECO:0000313" key="3">
    <source>
        <dbReference type="Proteomes" id="UP001163046"/>
    </source>
</evidence>
<feature type="region of interest" description="Disordered" evidence="1">
    <location>
        <begin position="1"/>
        <end position="27"/>
    </location>
</feature>
<organism evidence="2 3">
    <name type="scientific">Desmophyllum pertusum</name>
    <dbReference type="NCBI Taxonomy" id="174260"/>
    <lineage>
        <taxon>Eukaryota</taxon>
        <taxon>Metazoa</taxon>
        <taxon>Cnidaria</taxon>
        <taxon>Anthozoa</taxon>
        <taxon>Hexacorallia</taxon>
        <taxon>Scleractinia</taxon>
        <taxon>Caryophylliina</taxon>
        <taxon>Caryophylliidae</taxon>
        <taxon>Desmophyllum</taxon>
    </lineage>
</organism>
<gene>
    <name evidence="2" type="primary">OS9_1</name>
    <name evidence="2" type="ORF">OS493_016110</name>
</gene>
<feature type="region of interest" description="Disordered" evidence="1">
    <location>
        <begin position="94"/>
        <end position="115"/>
    </location>
</feature>
<dbReference type="OrthoDB" id="448954at2759"/>
<comment type="caution">
    <text evidence="2">The sequence shown here is derived from an EMBL/GenBank/DDBJ whole genome shotgun (WGS) entry which is preliminary data.</text>
</comment>
<protein>
    <submittedName>
        <fullName evidence="2">Protein OS-9</fullName>
    </submittedName>
</protein>
<reference evidence="2" key="1">
    <citation type="submission" date="2023-01" db="EMBL/GenBank/DDBJ databases">
        <title>Genome assembly of the deep-sea coral Lophelia pertusa.</title>
        <authorList>
            <person name="Herrera S."/>
            <person name="Cordes E."/>
        </authorList>
    </citation>
    <scope>NUCLEOTIDE SEQUENCE</scope>
    <source>
        <strain evidence="2">USNM1676648</strain>
        <tissue evidence="2">Polyp</tissue>
    </source>
</reference>
<name>A0A9X0A1M5_9CNID</name>
<proteinExistence type="predicted"/>